<dbReference type="AlphaFoldDB" id="A0A081P6Q9"/>
<name>A0A081P6Q9_9BACL</name>
<proteinExistence type="predicted"/>
<comment type="catalytic activity">
    <reaction evidence="6">
        <text>4 Fe(II)-[cytochrome c] + O2 + 8 H(+)(in) = 4 Fe(III)-[cytochrome c] + 2 H2O + 4 H(+)(out)</text>
        <dbReference type="Rhea" id="RHEA:11436"/>
        <dbReference type="Rhea" id="RHEA-COMP:10350"/>
        <dbReference type="Rhea" id="RHEA-COMP:14399"/>
        <dbReference type="ChEBI" id="CHEBI:15377"/>
        <dbReference type="ChEBI" id="CHEBI:15378"/>
        <dbReference type="ChEBI" id="CHEBI:15379"/>
        <dbReference type="ChEBI" id="CHEBI:29033"/>
        <dbReference type="ChEBI" id="CHEBI:29034"/>
        <dbReference type="EC" id="7.1.1.9"/>
    </reaction>
</comment>
<dbReference type="PRINTS" id="PR01166">
    <property type="entry name" value="CYCOXIDASEII"/>
</dbReference>
<dbReference type="Pfam" id="PF00116">
    <property type="entry name" value="COX2"/>
    <property type="match status" value="1"/>
</dbReference>
<evidence type="ECO:0000256" key="5">
    <source>
        <dbReference type="ARBA" id="ARBA00031399"/>
    </source>
</evidence>
<dbReference type="SUPFAM" id="SSF49503">
    <property type="entry name" value="Cupredoxins"/>
    <property type="match status" value="1"/>
</dbReference>
<gene>
    <name evidence="9" type="ORF">ET33_31460</name>
</gene>
<comment type="caution">
    <text evidence="9">The sequence shown here is derived from an EMBL/GenBank/DDBJ whole genome shotgun (WGS) entry which is preliminary data.</text>
</comment>
<dbReference type="GO" id="GO:0030313">
    <property type="term" value="C:cell envelope"/>
    <property type="evidence" value="ECO:0007669"/>
    <property type="project" value="UniProtKB-SubCell"/>
</dbReference>
<evidence type="ECO:0000256" key="1">
    <source>
        <dbReference type="ARBA" id="ARBA00004196"/>
    </source>
</evidence>
<dbReference type="PANTHER" id="PTHR42838:SF2">
    <property type="entry name" value="NITROUS-OXIDE REDUCTASE"/>
    <property type="match status" value="1"/>
</dbReference>
<dbReference type="PROSITE" id="PS00078">
    <property type="entry name" value="COX2"/>
    <property type="match status" value="1"/>
</dbReference>
<dbReference type="OrthoDB" id="9773456at2"/>
<evidence type="ECO:0000256" key="4">
    <source>
        <dbReference type="ARBA" id="ARBA00024688"/>
    </source>
</evidence>
<feature type="transmembrane region" description="Helical" evidence="7">
    <location>
        <begin position="9"/>
        <end position="32"/>
    </location>
</feature>
<keyword evidence="3" id="KW-0186">Copper</keyword>
<evidence type="ECO:0000313" key="10">
    <source>
        <dbReference type="Proteomes" id="UP000028123"/>
    </source>
</evidence>
<dbReference type="InterPro" id="IPR051403">
    <property type="entry name" value="NosZ/Cyto_c_oxidase_sub2"/>
</dbReference>
<keyword evidence="7" id="KW-0812">Transmembrane</keyword>
<comment type="function">
    <text evidence="4">Subunits I and II form the functional core of the enzyme complex. Electrons originating in cytochrome c are transferred via heme a and Cu(A) to the binuclear center formed by heme a3 and Cu(B).</text>
</comment>
<keyword evidence="10" id="KW-1185">Reference proteome</keyword>
<dbReference type="GO" id="GO:0016020">
    <property type="term" value="C:membrane"/>
    <property type="evidence" value="ECO:0007669"/>
    <property type="project" value="InterPro"/>
</dbReference>
<evidence type="ECO:0000256" key="6">
    <source>
        <dbReference type="ARBA" id="ARBA00047816"/>
    </source>
</evidence>
<dbReference type="InterPro" id="IPR034214">
    <property type="entry name" value="Ba3_CcO_II_C"/>
</dbReference>
<dbReference type="Proteomes" id="UP000028123">
    <property type="component" value="Unassembled WGS sequence"/>
</dbReference>
<evidence type="ECO:0000256" key="3">
    <source>
        <dbReference type="ARBA" id="ARBA00023008"/>
    </source>
</evidence>
<keyword evidence="2" id="KW-0479">Metal-binding</keyword>
<feature type="domain" description="Cytochrome oxidase subunit II copper A binding" evidence="8">
    <location>
        <begin position="61"/>
        <end position="156"/>
    </location>
</feature>
<dbReference type="EMBL" id="JNVM01000006">
    <property type="protein sequence ID" value="KEQ26382.1"/>
    <property type="molecule type" value="Genomic_DNA"/>
</dbReference>
<keyword evidence="7" id="KW-1133">Transmembrane helix</keyword>
<protein>
    <recommendedName>
        <fullName evidence="5">Cytochrome aa3 subunit 2</fullName>
    </recommendedName>
</protein>
<dbReference type="InterPro" id="IPR008972">
    <property type="entry name" value="Cupredoxin"/>
</dbReference>
<dbReference type="RefSeq" id="WP_036678805.1">
    <property type="nucleotide sequence ID" value="NZ_FYEP01000001.1"/>
</dbReference>
<dbReference type="GO" id="GO:0005507">
    <property type="term" value="F:copper ion binding"/>
    <property type="evidence" value="ECO:0007669"/>
    <property type="project" value="InterPro"/>
</dbReference>
<keyword evidence="7" id="KW-0472">Membrane</keyword>
<evidence type="ECO:0000313" key="9">
    <source>
        <dbReference type="EMBL" id="KEQ26382.1"/>
    </source>
</evidence>
<dbReference type="InterPro" id="IPR002429">
    <property type="entry name" value="CcO_II-like_C"/>
</dbReference>
<comment type="subcellular location">
    <subcellularLocation>
        <location evidence="1">Cell envelope</location>
    </subcellularLocation>
</comment>
<sequence length="156" mass="17289">MHIHRLEKIWLIFGISMLVLFLTVVGVGAFALGMEPPGDHRHTVNPDTLSTTPPFDKPGLHQIGDKEYEAILVAFAFGYNPDKLEIPAGSKVRFQLTSSDVVHGFQVNGTTINLMAVPGEVNHFSYTFDKPGEYLVLCNEYCGAAHEVMMMKIIVK</sequence>
<organism evidence="9 10">
    <name type="scientific">Paenibacillus tyrfis</name>
    <dbReference type="NCBI Taxonomy" id="1501230"/>
    <lineage>
        <taxon>Bacteria</taxon>
        <taxon>Bacillati</taxon>
        <taxon>Bacillota</taxon>
        <taxon>Bacilli</taxon>
        <taxon>Bacillales</taxon>
        <taxon>Paenibacillaceae</taxon>
        <taxon>Paenibacillus</taxon>
    </lineage>
</organism>
<dbReference type="CDD" id="cd13913">
    <property type="entry name" value="ba3_CcO_II_C"/>
    <property type="match status" value="1"/>
</dbReference>
<dbReference type="GO" id="GO:0004129">
    <property type="term" value="F:cytochrome-c oxidase activity"/>
    <property type="evidence" value="ECO:0007669"/>
    <property type="project" value="UniProtKB-EC"/>
</dbReference>
<accession>A0A081P6Q9</accession>
<dbReference type="PANTHER" id="PTHR42838">
    <property type="entry name" value="CYTOCHROME C OXIDASE SUBUNIT II"/>
    <property type="match status" value="1"/>
</dbReference>
<dbReference type="eggNOG" id="COG1622">
    <property type="taxonomic scope" value="Bacteria"/>
</dbReference>
<dbReference type="PROSITE" id="PS50857">
    <property type="entry name" value="COX2_CUA"/>
    <property type="match status" value="1"/>
</dbReference>
<dbReference type="Gene3D" id="2.60.40.420">
    <property type="entry name" value="Cupredoxins - blue copper proteins"/>
    <property type="match status" value="1"/>
</dbReference>
<evidence type="ECO:0000259" key="8">
    <source>
        <dbReference type="PROSITE" id="PS50857"/>
    </source>
</evidence>
<reference evidence="9 10" key="1">
    <citation type="submission" date="2014-06" db="EMBL/GenBank/DDBJ databases">
        <title>Draft genome sequence of Paenibacillus sp. MSt1.</title>
        <authorList>
            <person name="Aw Y.K."/>
            <person name="Ong K.S."/>
            <person name="Gan H.M."/>
            <person name="Lee S.M."/>
        </authorList>
    </citation>
    <scope>NUCLEOTIDE SEQUENCE [LARGE SCALE GENOMIC DNA]</scope>
    <source>
        <strain evidence="9 10">MSt1</strain>
    </source>
</reference>
<dbReference type="InterPro" id="IPR001505">
    <property type="entry name" value="Copper_CuA"/>
</dbReference>
<evidence type="ECO:0000256" key="7">
    <source>
        <dbReference type="SAM" id="Phobius"/>
    </source>
</evidence>
<evidence type="ECO:0000256" key="2">
    <source>
        <dbReference type="ARBA" id="ARBA00022723"/>
    </source>
</evidence>